<feature type="compositionally biased region" description="Low complexity" evidence="2">
    <location>
        <begin position="91"/>
        <end position="111"/>
    </location>
</feature>
<accession>A0A1D8NPN0</accession>
<dbReference type="RefSeq" id="XP_505770.2">
    <property type="nucleotide sequence ID" value="XM_505770.2"/>
</dbReference>
<feature type="region of interest" description="Disordered" evidence="2">
    <location>
        <begin position="1"/>
        <end position="243"/>
    </location>
</feature>
<dbReference type="Proteomes" id="UP000182444">
    <property type="component" value="Chromosome 1F"/>
</dbReference>
<evidence type="ECO:0000256" key="2">
    <source>
        <dbReference type="SAM" id="MobiDB-lite"/>
    </source>
</evidence>
<sequence length="638" mass="69245">MSEYRRQAHSKYKMPGGLLPPVNLGEGSGPTHANSGLRTDSKMASFVAVPDRKATSSPFRHSGQFSNSFTSLASLKDLSDRDLPVKASPRNNNSHGTNNSNNSNNSSSNNSAKDVSIPTTPRSSSPATAALSPVDEMNSPKSPTEAAYSSGQTPPYLRNMTMKRRNNSKSATPPPSTPGLLGRAGDNGKKSKDEIQASPRFLDVNNSQWREAATSHNSTANLGPNSNSNSTTGMPPRSASSWMMSNTPIAPIALMGHAGLRNGQGGNKGGRAFDLGDVLSRDDDSDSSSSRSVSRSRSVSHDPDERSGRASSPSCMDDWDGDNRLNMLMAITGDIPQTPMSAGGGFSDDFTNDSPGSPPMSAGGAGWMGHQGEDVDALGILEKLDPAPTLVDYTALIDDYGDLGSQDVRKQKIKEFKRKLQERAQQDSEPVAKSISVVDATQHMKSNLISNVGAQIGSVETRLSKKLELFQANLEALIDLKARAKETVLAFKKETLTSYETFNSQLDHIRAIQESSEAIELLEERIGNCRAKVTEYKERLKTVNQWIDEQERFDRLWSRRKRAAFKITVSVLVVILLISSLVLFVATLRGGFGKSLKLGFKKAKGSTVTLSKQSQFDDVLQCLGDFDRCRFKNDMKEL</sequence>
<keyword evidence="1" id="KW-0175">Coiled coil</keyword>
<protein>
    <submittedName>
        <fullName evidence="4">Uncharacterized protein</fullName>
    </submittedName>
</protein>
<gene>
    <name evidence="4" type="ORF">YALI1_F30116g</name>
</gene>
<feature type="compositionally biased region" description="Basic and acidic residues" evidence="2">
    <location>
        <begin position="186"/>
        <end position="195"/>
    </location>
</feature>
<feature type="compositionally biased region" description="Low complexity" evidence="2">
    <location>
        <begin position="287"/>
        <end position="297"/>
    </location>
</feature>
<feature type="compositionally biased region" description="Polar residues" evidence="2">
    <location>
        <begin position="139"/>
        <end position="153"/>
    </location>
</feature>
<feature type="region of interest" description="Disordered" evidence="2">
    <location>
        <begin position="260"/>
        <end position="319"/>
    </location>
</feature>
<organism evidence="4 5">
    <name type="scientific">Yarrowia lipolytica</name>
    <name type="common">Candida lipolytica</name>
    <dbReference type="NCBI Taxonomy" id="4952"/>
    <lineage>
        <taxon>Eukaryota</taxon>
        <taxon>Fungi</taxon>
        <taxon>Dikarya</taxon>
        <taxon>Ascomycota</taxon>
        <taxon>Saccharomycotina</taxon>
        <taxon>Dipodascomycetes</taxon>
        <taxon>Dipodascales</taxon>
        <taxon>Dipodascales incertae sedis</taxon>
        <taxon>Yarrowia</taxon>
    </lineage>
</organism>
<feature type="compositionally biased region" description="Basic and acidic residues" evidence="2">
    <location>
        <begin position="299"/>
        <end position="308"/>
    </location>
</feature>
<dbReference type="GeneID" id="2908798"/>
<evidence type="ECO:0000313" key="4">
    <source>
        <dbReference type="EMBL" id="AOW07586.1"/>
    </source>
</evidence>
<proteinExistence type="predicted"/>
<keyword evidence="3" id="KW-1133">Transmembrane helix</keyword>
<reference evidence="4 5" key="1">
    <citation type="journal article" date="2016" name="PLoS ONE">
        <title>Sequence Assembly of Yarrowia lipolytica Strain W29/CLIB89 Shows Transposable Element Diversity.</title>
        <authorList>
            <person name="Magnan C."/>
            <person name="Yu J."/>
            <person name="Chang I."/>
            <person name="Jahn E."/>
            <person name="Kanomata Y."/>
            <person name="Wu J."/>
            <person name="Zeller M."/>
            <person name="Oakes M."/>
            <person name="Baldi P."/>
            <person name="Sandmeyer S."/>
        </authorList>
    </citation>
    <scope>NUCLEOTIDE SEQUENCE [LARGE SCALE GENOMIC DNA]</scope>
    <source>
        <strain evidence="5">CLIB89(W29)</strain>
    </source>
</reference>
<keyword evidence="3" id="KW-0472">Membrane</keyword>
<feature type="compositionally biased region" description="Polar residues" evidence="2">
    <location>
        <begin position="55"/>
        <end position="73"/>
    </location>
</feature>
<dbReference type="EMBL" id="CP017558">
    <property type="protein sequence ID" value="AOW07586.1"/>
    <property type="molecule type" value="Genomic_DNA"/>
</dbReference>
<dbReference type="VEuPathDB" id="FungiDB:YALI0_F22957g"/>
<dbReference type="AlphaFoldDB" id="A0A1D8NPN0"/>
<evidence type="ECO:0000313" key="5">
    <source>
        <dbReference type="Proteomes" id="UP000182444"/>
    </source>
</evidence>
<feature type="transmembrane region" description="Helical" evidence="3">
    <location>
        <begin position="563"/>
        <end position="588"/>
    </location>
</feature>
<evidence type="ECO:0000256" key="3">
    <source>
        <dbReference type="SAM" id="Phobius"/>
    </source>
</evidence>
<evidence type="ECO:0000256" key="1">
    <source>
        <dbReference type="SAM" id="Coils"/>
    </source>
</evidence>
<name>A0A1D8NPN0_YARLL</name>
<keyword evidence="3" id="KW-0812">Transmembrane</keyword>
<dbReference type="KEGG" id="yli:2908798"/>
<feature type="compositionally biased region" description="Polar residues" evidence="2">
    <location>
        <begin position="117"/>
        <end position="127"/>
    </location>
</feature>
<feature type="compositionally biased region" description="Polar residues" evidence="2">
    <location>
        <begin position="204"/>
        <end position="243"/>
    </location>
</feature>
<dbReference type="VEuPathDB" id="FungiDB:YALI1_F30116g"/>
<feature type="coiled-coil region" evidence="1">
    <location>
        <begin position="512"/>
        <end position="539"/>
    </location>
</feature>